<keyword evidence="1" id="KW-0472">Membrane</keyword>
<protein>
    <submittedName>
        <fullName evidence="2">Uncharacterized protein</fullName>
    </submittedName>
</protein>
<dbReference type="RefSeq" id="WP_184150797.1">
    <property type="nucleotide sequence ID" value="NZ_JACHKA010000001.1"/>
</dbReference>
<sequence>MTVDLIDCERQMKVMCRQKPARPAHGAMEEWMMPGKPVRNRRLGIVLLGGTGLMLAAIPAPAHHSTAMFHWGKEMEMKGAVVERWDWTNPHTFLYVALPGKNGQTEHWAFEGMSPNHLGRTGWNKRMFKPGDRIDLTYYPLKDGRKGGFNVTVKLSDGTVKRQLDSPTTRPDRPGS</sequence>
<dbReference type="InterPro" id="IPR046150">
    <property type="entry name" value="DUF6152"/>
</dbReference>
<dbReference type="EMBL" id="JACHKA010000001">
    <property type="protein sequence ID" value="MBB5984989.1"/>
    <property type="molecule type" value="Genomic_DNA"/>
</dbReference>
<keyword evidence="3" id="KW-1185">Reference proteome</keyword>
<dbReference type="Pfam" id="PF19649">
    <property type="entry name" value="DUF6152"/>
    <property type="match status" value="1"/>
</dbReference>
<evidence type="ECO:0000256" key="1">
    <source>
        <dbReference type="SAM" id="Phobius"/>
    </source>
</evidence>
<evidence type="ECO:0000313" key="2">
    <source>
        <dbReference type="EMBL" id="MBB5984989.1"/>
    </source>
</evidence>
<dbReference type="Proteomes" id="UP001138540">
    <property type="component" value="Unassembled WGS sequence"/>
</dbReference>
<evidence type="ECO:0000313" key="3">
    <source>
        <dbReference type="Proteomes" id="UP001138540"/>
    </source>
</evidence>
<organism evidence="2 3">
    <name type="scientific">Sphingobium lignivorans</name>
    <dbReference type="NCBI Taxonomy" id="2735886"/>
    <lineage>
        <taxon>Bacteria</taxon>
        <taxon>Pseudomonadati</taxon>
        <taxon>Pseudomonadota</taxon>
        <taxon>Alphaproteobacteria</taxon>
        <taxon>Sphingomonadales</taxon>
        <taxon>Sphingomonadaceae</taxon>
        <taxon>Sphingobium</taxon>
    </lineage>
</organism>
<name>A0ABR6NCK2_9SPHN</name>
<reference evidence="2 3" key="1">
    <citation type="submission" date="2020-08" db="EMBL/GenBank/DDBJ databases">
        <title>Exploring microbial biodiversity for novel pathways involved in the catabolism of aromatic compounds derived from lignin.</title>
        <authorList>
            <person name="Elkins J."/>
        </authorList>
    </citation>
    <scope>NUCLEOTIDE SEQUENCE [LARGE SCALE GENOMIC DNA]</scope>
    <source>
        <strain evidence="2 3">B1D3A</strain>
    </source>
</reference>
<accession>A0ABR6NCK2</accession>
<gene>
    <name evidence="2" type="ORF">HNP60_000963</name>
</gene>
<keyword evidence="1" id="KW-0812">Transmembrane</keyword>
<comment type="caution">
    <text evidence="2">The sequence shown here is derived from an EMBL/GenBank/DDBJ whole genome shotgun (WGS) entry which is preliminary data.</text>
</comment>
<feature type="transmembrane region" description="Helical" evidence="1">
    <location>
        <begin position="43"/>
        <end position="62"/>
    </location>
</feature>
<proteinExistence type="predicted"/>
<keyword evidence="1" id="KW-1133">Transmembrane helix</keyword>